<feature type="transmembrane region" description="Helical" evidence="22">
    <location>
        <begin position="35"/>
        <end position="57"/>
    </location>
</feature>
<evidence type="ECO:0000256" key="19">
    <source>
        <dbReference type="ARBA" id="ARBA00023329"/>
    </source>
</evidence>
<keyword evidence="11 22" id="KW-1133">Transmembrane helix</keyword>
<feature type="transmembrane region" description="Helical" evidence="22">
    <location>
        <begin position="317"/>
        <end position="346"/>
    </location>
</feature>
<protein>
    <recommendedName>
        <fullName evidence="5">Sterol regulatory element-binding protein cleavage-activating protein</fullName>
    </recommendedName>
</protein>
<comment type="caution">
    <text evidence="24">The sequence shown here is derived from an EMBL/GenBank/DDBJ whole genome shotgun (WGS) entry which is preliminary data.</text>
</comment>
<dbReference type="InterPro" id="IPR001680">
    <property type="entry name" value="WD40_rpt"/>
</dbReference>
<feature type="repeat" description="WD" evidence="21">
    <location>
        <begin position="662"/>
        <end position="702"/>
    </location>
</feature>
<dbReference type="EMBL" id="JAVFKD010000012">
    <property type="protein sequence ID" value="KAK5993164.1"/>
    <property type="molecule type" value="Genomic_DNA"/>
</dbReference>
<dbReference type="PROSITE" id="PS50156">
    <property type="entry name" value="SSD"/>
    <property type="match status" value="1"/>
</dbReference>
<dbReference type="InterPro" id="IPR053958">
    <property type="entry name" value="HMGCR/SNAP/NPC1-like_SSD"/>
</dbReference>
<evidence type="ECO:0000256" key="17">
    <source>
        <dbReference type="ARBA" id="ARBA00023180"/>
    </source>
</evidence>
<dbReference type="Pfam" id="PF12349">
    <property type="entry name" value="Sterol-sensing"/>
    <property type="match status" value="1"/>
</dbReference>
<dbReference type="PROSITE" id="PS50082">
    <property type="entry name" value="WD_REPEATS_2"/>
    <property type="match status" value="1"/>
</dbReference>
<accession>A0ABR0SM21</accession>
<organism evidence="24 25">
    <name type="scientific">Cladobotryum mycophilum</name>
    <dbReference type="NCBI Taxonomy" id="491253"/>
    <lineage>
        <taxon>Eukaryota</taxon>
        <taxon>Fungi</taxon>
        <taxon>Dikarya</taxon>
        <taxon>Ascomycota</taxon>
        <taxon>Pezizomycotina</taxon>
        <taxon>Sordariomycetes</taxon>
        <taxon>Hypocreomycetidae</taxon>
        <taxon>Hypocreales</taxon>
        <taxon>Hypocreaceae</taxon>
        <taxon>Cladobotryum</taxon>
    </lineage>
</organism>
<evidence type="ECO:0000256" key="6">
    <source>
        <dbReference type="ARBA" id="ARBA00022548"/>
    </source>
</evidence>
<evidence type="ECO:0000256" key="11">
    <source>
        <dbReference type="ARBA" id="ARBA00022989"/>
    </source>
</evidence>
<reference evidence="24 25" key="1">
    <citation type="submission" date="2024-01" db="EMBL/GenBank/DDBJ databases">
        <title>Complete genome of Cladobotryum mycophilum ATHUM6906.</title>
        <authorList>
            <person name="Christinaki A.C."/>
            <person name="Myridakis A.I."/>
            <person name="Kouvelis V.N."/>
        </authorList>
    </citation>
    <scope>NUCLEOTIDE SEQUENCE [LARGE SCALE GENOMIC DNA]</scope>
    <source>
        <strain evidence="24 25">ATHUM6906</strain>
    </source>
</reference>
<dbReference type="SUPFAM" id="SSF50978">
    <property type="entry name" value="WD40 repeat-like"/>
    <property type="match status" value="1"/>
</dbReference>
<keyword evidence="16" id="KW-1207">Sterol metabolism</keyword>
<keyword evidence="12" id="KW-0333">Golgi apparatus</keyword>
<keyword evidence="17" id="KW-0325">Glycoprotein</keyword>
<dbReference type="Gene3D" id="2.130.10.10">
    <property type="entry name" value="YVTN repeat-like/Quinoprotein amine dehydrogenase"/>
    <property type="match status" value="1"/>
</dbReference>
<dbReference type="PROSITE" id="PS00678">
    <property type="entry name" value="WD_REPEATS_1"/>
    <property type="match status" value="1"/>
</dbReference>
<dbReference type="InterPro" id="IPR019775">
    <property type="entry name" value="WD40_repeat_CS"/>
</dbReference>
<evidence type="ECO:0000313" key="24">
    <source>
        <dbReference type="EMBL" id="KAK5993164.1"/>
    </source>
</evidence>
<evidence type="ECO:0000256" key="10">
    <source>
        <dbReference type="ARBA" id="ARBA00022824"/>
    </source>
</evidence>
<comment type="subcellular location">
    <subcellularLocation>
        <location evidence="2">Cytoplasmic vesicle</location>
        <location evidence="2">COPII-coated vesicle membrane</location>
        <topology evidence="2">Multi-pass membrane protein</topology>
    </subcellularLocation>
    <subcellularLocation>
        <location evidence="1">Endoplasmic reticulum membrane</location>
        <topology evidence="1">Multi-pass membrane protein</topology>
    </subcellularLocation>
    <subcellularLocation>
        <location evidence="3">Golgi apparatus membrane</location>
        <topology evidence="3">Multi-pass membrane protein</topology>
    </subcellularLocation>
</comment>
<evidence type="ECO:0000256" key="1">
    <source>
        <dbReference type="ARBA" id="ARBA00004477"/>
    </source>
</evidence>
<evidence type="ECO:0000256" key="9">
    <source>
        <dbReference type="ARBA" id="ARBA00022737"/>
    </source>
</evidence>
<feature type="transmembrane region" description="Helical" evidence="22">
    <location>
        <begin position="615"/>
        <end position="638"/>
    </location>
</feature>
<evidence type="ECO:0000256" key="4">
    <source>
        <dbReference type="ARBA" id="ARBA00007410"/>
    </source>
</evidence>
<evidence type="ECO:0000256" key="18">
    <source>
        <dbReference type="ARBA" id="ARBA00023221"/>
    </source>
</evidence>
<feature type="transmembrane region" description="Helical" evidence="22">
    <location>
        <begin position="419"/>
        <end position="446"/>
    </location>
</feature>
<feature type="transmembrane region" description="Helical" evidence="22">
    <location>
        <begin position="289"/>
        <end position="305"/>
    </location>
</feature>
<evidence type="ECO:0000256" key="3">
    <source>
        <dbReference type="ARBA" id="ARBA00004653"/>
    </source>
</evidence>
<evidence type="ECO:0000256" key="22">
    <source>
        <dbReference type="SAM" id="Phobius"/>
    </source>
</evidence>
<dbReference type="PANTHER" id="PTHR46378">
    <property type="entry name" value="STEROL REGULATORY ELEMENT-BINDING PROTEIN CLEAVAGE-ACTIVATING PROTEIN"/>
    <property type="match status" value="1"/>
</dbReference>
<dbReference type="SUPFAM" id="SSF82866">
    <property type="entry name" value="Multidrug efflux transporter AcrB transmembrane domain"/>
    <property type="match status" value="1"/>
</dbReference>
<dbReference type="InterPro" id="IPR036322">
    <property type="entry name" value="WD40_repeat_dom_sf"/>
</dbReference>
<comment type="similarity">
    <text evidence="4">Belongs to the WD repeat SCAP family.</text>
</comment>
<gene>
    <name evidence="24" type="ORF">PT974_06592</name>
</gene>
<evidence type="ECO:0000256" key="21">
    <source>
        <dbReference type="PROSITE-ProRule" id="PRU00221"/>
    </source>
</evidence>
<feature type="transmembrane region" description="Helical" evidence="22">
    <location>
        <begin position="490"/>
        <end position="512"/>
    </location>
</feature>
<keyword evidence="9" id="KW-0677">Repeat</keyword>
<feature type="domain" description="SSD" evidence="23">
    <location>
        <begin position="288"/>
        <end position="448"/>
    </location>
</feature>
<dbReference type="PANTHER" id="PTHR46378:SF1">
    <property type="entry name" value="STEROL REGULATORY ELEMENT-BINDING PROTEIN CLEAVAGE-ACTIVATING PROTEIN"/>
    <property type="match status" value="1"/>
</dbReference>
<evidence type="ECO:0000256" key="8">
    <source>
        <dbReference type="ARBA" id="ARBA00022692"/>
    </source>
</evidence>
<dbReference type="InterPro" id="IPR000731">
    <property type="entry name" value="SSD"/>
</dbReference>
<evidence type="ECO:0000256" key="16">
    <source>
        <dbReference type="ARBA" id="ARBA00023166"/>
    </source>
</evidence>
<keyword evidence="8 22" id="KW-0812">Transmembrane</keyword>
<proteinExistence type="inferred from homology"/>
<evidence type="ECO:0000313" key="25">
    <source>
        <dbReference type="Proteomes" id="UP001338125"/>
    </source>
</evidence>
<name>A0ABR0SM21_9HYPO</name>
<keyword evidence="13" id="KW-0443">Lipid metabolism</keyword>
<sequence length="1158" mass="131081">MIWYLLFPLRRTTRAPHIPATNPLRRFFTRHGRHVSRFAVSTLIISTTIATILIYPFPFLVTTDFINGASNLPHHVWTVARPLPYEYDAQTGPDIIMRSIWIHASYMQALNTDILSSALELQDELLGITEDFGPSRSLGAPLPEGQHVNLSPHQRDALHAVNGLTNQSWIFQSPLLYWNCSQNRILADTNILATVNDKKNQSTPANITLRHSIVFSGKRFEDRRLLAADALVITLLHLGDSPVGRQWENVAPSLPQKVGHKWDIYPSDGHVSASQLYEFTFRPISLKDYAFLIFVYGSTLLYFYLKSWEKLRALKSQIGLLIAVITQILFSLMASLTICAICNIDLSRSPRIVYPLVITAVGLENMFRIIDAVVKKPSEDISTSNRIGHAFGETAHVALASGLQNVLLLLGLSRFVSPGVYEICIFCIVAIVFDFFFHSTFFLSVLSFDVRRMELGDALAKESSRHNRNAAEIRSGSSWLKRVLQGNIALSTRIAGTVITIGFVLIAQWHFVGGEDLFQQIMRLCRGQDMKLNAKASKQSLLEDIHQARSPTSWLRLQDHDTANEVIRIIKPWAHSYIARVYEPLVFVKKGSDRMPHRKEPALLPAAYDFFHHQLYTFVVIIILVIAALRLLTSYLLLEDETKLHDKGTSDETPNLSIKSLSGGHTLDIALLAESPGGQVVSVGLDRVIRVWDIKDIDQSYSIPRTEPGYGDMFPVFAVALDEESKWLAVLSSARVAFWNLHTHSWGRLIRLKSLDWRHEAFFFDQSAPHQTPRLIIIWKDGTLTEIQATSDEENISFTICPKFVCARPLLNKDSRLWHPRLSILAVSRQGTVYFATRRESWESSDIFIRELVGIGTHQVVPLSPLPFSLVASAESVYLIDADEGEIVHIFHVERMKPRSLECVYSSHRLSTSKSIGLTFLTLCYTGADSGDCILHHFSPRNDEDAIYIRVDTDNKTNEWCKWEAAREEKKHVVNPGVWELASDGSAVGLRRRPQADFSPLRDMSERLRNRFSARDRLRDTFRCWEIWRVSIDDRTEADESLPLFNEDEADHLVISEIGPKVKVGLRSMAFAFGNVIKLVTVGGRERFEPVTDETSRESPVNVSGRRRKVGSVVRPTLGEANSQVYSLYKILQMCALENGFFRYEEVEVLTIEGNVHC</sequence>
<keyword evidence="14" id="KW-0446">Lipid-binding</keyword>
<evidence type="ECO:0000256" key="7">
    <source>
        <dbReference type="ARBA" id="ARBA00022574"/>
    </source>
</evidence>
<dbReference type="InterPro" id="IPR030225">
    <property type="entry name" value="SCAP"/>
</dbReference>
<feature type="transmembrane region" description="Helical" evidence="22">
    <location>
        <begin position="395"/>
        <end position="413"/>
    </location>
</feature>
<keyword evidence="25" id="KW-1185">Reference proteome</keyword>
<evidence type="ECO:0000256" key="14">
    <source>
        <dbReference type="ARBA" id="ARBA00023121"/>
    </source>
</evidence>
<keyword evidence="18" id="KW-0753">Steroid metabolism</keyword>
<evidence type="ECO:0000256" key="2">
    <source>
        <dbReference type="ARBA" id="ARBA00004557"/>
    </source>
</evidence>
<keyword evidence="10" id="KW-0256">Endoplasmic reticulum</keyword>
<evidence type="ECO:0000256" key="15">
    <source>
        <dbReference type="ARBA" id="ARBA00023136"/>
    </source>
</evidence>
<evidence type="ECO:0000256" key="20">
    <source>
        <dbReference type="ARBA" id="ARBA00045958"/>
    </source>
</evidence>
<evidence type="ECO:0000256" key="12">
    <source>
        <dbReference type="ARBA" id="ARBA00023034"/>
    </source>
</evidence>
<comment type="function">
    <text evidence="20">Escort protein required for cholesterol as well as lipid homeostasis. Regulates export of the SCAP-SREBP complex from the endoplasmic reticulum to the Golgi upon low cholesterol, thereby regulating the processing of sterol regulatory element-binding proteins (SREBPs) SREBF1/SREBP1 and SREBF2/SREBP2. At high sterol concentrations, formation of a ternary complex with INSIG (INSIG1 or INSIG2) leads to mask the ER export signal in SCAP, promoting retention of the complex in the endoplasmic reticulum. Low sterol concentrations trigger release of INSIG, a conformational change in the SSD domain of SCAP, unmasking of the ER export signal, promoting recruitment into COPII-coated vesicles and transport of the SCAP-SREBP to the Golgi: in the Golgi, SREBPs are then processed, releasing the transcription factor fragment of SREBPs from the membrane, its import into the nucleus and up-regulation of LDLR, INSIG1 and the mevalonate pathway. Binds cholesterol via its SSD domain.</text>
</comment>
<keyword evidence="6" id="KW-0153">Cholesterol metabolism</keyword>
<dbReference type="InterPro" id="IPR015943">
    <property type="entry name" value="WD40/YVTN_repeat-like_dom_sf"/>
</dbReference>
<dbReference type="Proteomes" id="UP001338125">
    <property type="component" value="Unassembled WGS sequence"/>
</dbReference>
<keyword evidence="15 22" id="KW-0472">Membrane</keyword>
<evidence type="ECO:0000259" key="23">
    <source>
        <dbReference type="PROSITE" id="PS50156"/>
    </source>
</evidence>
<evidence type="ECO:0000256" key="5">
    <source>
        <dbReference type="ARBA" id="ARBA00019541"/>
    </source>
</evidence>
<evidence type="ECO:0000256" key="13">
    <source>
        <dbReference type="ARBA" id="ARBA00023098"/>
    </source>
</evidence>
<keyword evidence="7 21" id="KW-0853">WD repeat</keyword>
<keyword evidence="19" id="KW-0968">Cytoplasmic vesicle</keyword>